<evidence type="ECO:0000313" key="5">
    <source>
        <dbReference type="EMBL" id="MFB9471718.1"/>
    </source>
</evidence>
<evidence type="ECO:0000313" key="6">
    <source>
        <dbReference type="Proteomes" id="UP001589568"/>
    </source>
</evidence>
<dbReference type="Proteomes" id="UP001589568">
    <property type="component" value="Unassembled WGS sequence"/>
</dbReference>
<keyword evidence="2" id="KW-0479">Metal-binding</keyword>
<name>A0ABV5NN31_9ACTN</name>
<dbReference type="RefSeq" id="WP_379483577.1">
    <property type="nucleotide sequence ID" value="NZ_JBHMCF010000014.1"/>
</dbReference>
<dbReference type="InterPro" id="IPR011650">
    <property type="entry name" value="Peptidase_M20_dimer"/>
</dbReference>
<dbReference type="PANTHER" id="PTHR43270:SF4">
    <property type="entry name" value="CARNOSINE DIPEPTIDASE 2, ISOFORM A"/>
    <property type="match status" value="1"/>
</dbReference>
<sequence>MDSEKLRESIGKAWTTDVLPSLSGLVEIPAVSPAYDAAWQENGQLRAAVEHVRDWVAARGLPGARCEVVQLDGRAPLLLVDVPATPGATAAGTVLLYGHLDKQQPLGDWSEGLGPWQAVIRDDRLYGRGAADDGYSGYAATTALEAVHEAGGEHARAVMVLETGEESGSPDLPAYLEHLADRLGEVSLVVCLDGGGGDYERLWLTSSLRGAVQATVTVRVLEASVHSGLGSGIVPSSFRVMRLLLDRLEDPETGEVKVPEMVVPIPEERRAEAAELVARHPDVAVPRLPVLPGMRRVSDDEVELVLNNTWRPTLSITGAAGLPDPAVAGAVLRDRTSLRLSFRLPPSADAEAARAALERILTTDVPYGAQVEVGEYMVMNGWHAPETTPWLASALRQVGDGVFGKPCQNLGIGGGIPFMEMLGRRYPRAQFVVTGALGADSNAHVPDEWLNIPFAVQVTEAVAHLLDAHARAADPA</sequence>
<protein>
    <submittedName>
        <fullName evidence="5">M20/M25/M40 family metallo-hydrolase</fullName>
    </submittedName>
</protein>
<dbReference type="SUPFAM" id="SSF53187">
    <property type="entry name" value="Zn-dependent exopeptidases"/>
    <property type="match status" value="1"/>
</dbReference>
<comment type="caution">
    <text evidence="5">The sequence shown here is derived from an EMBL/GenBank/DDBJ whole genome shotgun (WGS) entry which is preliminary data.</text>
</comment>
<organism evidence="5 6">
    <name type="scientific">Nonomuraea salmonea</name>
    <dbReference type="NCBI Taxonomy" id="46181"/>
    <lineage>
        <taxon>Bacteria</taxon>
        <taxon>Bacillati</taxon>
        <taxon>Actinomycetota</taxon>
        <taxon>Actinomycetes</taxon>
        <taxon>Streptosporangiales</taxon>
        <taxon>Streptosporangiaceae</taxon>
        <taxon>Nonomuraea</taxon>
    </lineage>
</organism>
<evidence type="ECO:0000256" key="2">
    <source>
        <dbReference type="ARBA" id="ARBA00022723"/>
    </source>
</evidence>
<dbReference type="PANTHER" id="PTHR43270">
    <property type="entry name" value="BETA-ALA-HIS DIPEPTIDASE"/>
    <property type="match status" value="1"/>
</dbReference>
<dbReference type="Gene3D" id="3.30.70.360">
    <property type="match status" value="1"/>
</dbReference>
<dbReference type="EMBL" id="JBHMCF010000014">
    <property type="protein sequence ID" value="MFB9471718.1"/>
    <property type="molecule type" value="Genomic_DNA"/>
</dbReference>
<evidence type="ECO:0000256" key="3">
    <source>
        <dbReference type="ARBA" id="ARBA00022801"/>
    </source>
</evidence>
<feature type="domain" description="Peptidase M20 dimerisation" evidence="4">
    <location>
        <begin position="208"/>
        <end position="364"/>
    </location>
</feature>
<evidence type="ECO:0000256" key="1">
    <source>
        <dbReference type="ARBA" id="ARBA00022670"/>
    </source>
</evidence>
<keyword evidence="6" id="KW-1185">Reference proteome</keyword>
<dbReference type="Pfam" id="PF01546">
    <property type="entry name" value="Peptidase_M20"/>
    <property type="match status" value="1"/>
</dbReference>
<keyword evidence="1" id="KW-0645">Protease</keyword>
<evidence type="ECO:0000259" key="4">
    <source>
        <dbReference type="Pfam" id="PF07687"/>
    </source>
</evidence>
<dbReference type="InterPro" id="IPR002933">
    <property type="entry name" value="Peptidase_M20"/>
</dbReference>
<dbReference type="Pfam" id="PF07687">
    <property type="entry name" value="M20_dimer"/>
    <property type="match status" value="1"/>
</dbReference>
<accession>A0ABV5NN31</accession>
<keyword evidence="3" id="KW-0378">Hydrolase</keyword>
<proteinExistence type="predicted"/>
<dbReference type="Gene3D" id="3.40.630.10">
    <property type="entry name" value="Zn peptidases"/>
    <property type="match status" value="1"/>
</dbReference>
<reference evidence="5 6" key="1">
    <citation type="submission" date="2024-09" db="EMBL/GenBank/DDBJ databases">
        <authorList>
            <person name="Sun Q."/>
            <person name="Mori K."/>
        </authorList>
    </citation>
    <scope>NUCLEOTIDE SEQUENCE [LARGE SCALE GENOMIC DNA]</scope>
    <source>
        <strain evidence="5 6">JCM 3324</strain>
    </source>
</reference>
<dbReference type="InterPro" id="IPR051458">
    <property type="entry name" value="Cyt/Met_Dipeptidase"/>
</dbReference>
<gene>
    <name evidence="5" type="ORF">ACFFR3_19520</name>
</gene>